<dbReference type="AlphaFoldDB" id="A0A1I3UKE1"/>
<gene>
    <name evidence="1" type="ORF">SAMN04488138_11182</name>
</gene>
<dbReference type="RefSeq" id="WP_066604857.1">
    <property type="nucleotide sequence ID" value="NZ_FORY01000011.1"/>
</dbReference>
<reference evidence="1 2" key="1">
    <citation type="submission" date="2016-10" db="EMBL/GenBank/DDBJ databases">
        <authorList>
            <person name="de Groot N.N."/>
        </authorList>
    </citation>
    <scope>NUCLEOTIDE SEQUENCE [LARGE SCALE GENOMIC DNA]</scope>
    <source>
        <strain evidence="1 2">CGMCC 1.8891</strain>
    </source>
</reference>
<protein>
    <submittedName>
        <fullName evidence="1">Uncharacterized protein</fullName>
    </submittedName>
</protein>
<proteinExistence type="predicted"/>
<dbReference type="Proteomes" id="UP000183299">
    <property type="component" value="Unassembled WGS sequence"/>
</dbReference>
<keyword evidence="2" id="KW-1185">Reference proteome</keyword>
<name>A0A1I3UKE1_9RHOB</name>
<accession>A0A1I3UKE1</accession>
<evidence type="ECO:0000313" key="1">
    <source>
        <dbReference type="EMBL" id="SFJ82207.1"/>
    </source>
</evidence>
<organism evidence="1 2">
    <name type="scientific">Celeribacter halophilus</name>
    <dbReference type="NCBI Taxonomy" id="576117"/>
    <lineage>
        <taxon>Bacteria</taxon>
        <taxon>Pseudomonadati</taxon>
        <taxon>Pseudomonadota</taxon>
        <taxon>Alphaproteobacteria</taxon>
        <taxon>Rhodobacterales</taxon>
        <taxon>Roseobacteraceae</taxon>
        <taxon>Celeribacter</taxon>
    </lineage>
</organism>
<dbReference type="EMBL" id="FORY01000011">
    <property type="protein sequence ID" value="SFJ82207.1"/>
    <property type="molecule type" value="Genomic_DNA"/>
</dbReference>
<dbReference type="STRING" id="576117.SAMN04488138_11182"/>
<sequence>MDQRVSLNKTTPAHPQEPVVVVETQNWTPPAAPLAMPKQVLEPQTHRPALTDVARMLFLRRKT</sequence>
<dbReference type="GeneID" id="98665784"/>
<evidence type="ECO:0000313" key="2">
    <source>
        <dbReference type="Proteomes" id="UP000183299"/>
    </source>
</evidence>